<comment type="caution">
    <text evidence="4">The sequence shown here is derived from an EMBL/GenBank/DDBJ whole genome shotgun (WGS) entry which is preliminary data.</text>
</comment>
<dbReference type="OrthoDB" id="544551at2759"/>
<dbReference type="PANTHER" id="PTHR44329">
    <property type="entry name" value="SERINE/THREONINE-PROTEIN KINASE TNNI3K-RELATED"/>
    <property type="match status" value="1"/>
</dbReference>
<dbReference type="PANTHER" id="PTHR44329:SF214">
    <property type="entry name" value="PROTEIN KINASE DOMAIN-CONTAINING PROTEIN"/>
    <property type="match status" value="1"/>
</dbReference>
<proteinExistence type="predicted"/>
<feature type="region of interest" description="Disordered" evidence="1">
    <location>
        <begin position="1370"/>
        <end position="1389"/>
    </location>
</feature>
<feature type="domain" description="Protein kinase" evidence="3">
    <location>
        <begin position="852"/>
        <end position="1273"/>
    </location>
</feature>
<dbReference type="Proteomes" id="UP000612055">
    <property type="component" value="Unassembled WGS sequence"/>
</dbReference>
<gene>
    <name evidence="4" type="ORF">HYH03_007246</name>
</gene>
<evidence type="ECO:0000313" key="5">
    <source>
        <dbReference type="Proteomes" id="UP000612055"/>
    </source>
</evidence>
<dbReference type="Gene3D" id="3.30.200.20">
    <property type="entry name" value="Phosphorylase Kinase, domain 1"/>
    <property type="match status" value="1"/>
</dbReference>
<evidence type="ECO:0000256" key="1">
    <source>
        <dbReference type="SAM" id="MobiDB-lite"/>
    </source>
</evidence>
<evidence type="ECO:0000256" key="2">
    <source>
        <dbReference type="SAM" id="SignalP"/>
    </source>
</evidence>
<reference evidence="4" key="1">
    <citation type="journal article" date="2020" name="bioRxiv">
        <title>Comparative genomics of Chlamydomonas.</title>
        <authorList>
            <person name="Craig R.J."/>
            <person name="Hasan A.R."/>
            <person name="Ness R.W."/>
            <person name="Keightley P.D."/>
        </authorList>
    </citation>
    <scope>NUCLEOTIDE SEQUENCE</scope>
    <source>
        <strain evidence="4">CCAP 11/70</strain>
    </source>
</reference>
<dbReference type="GO" id="GO:0004674">
    <property type="term" value="F:protein serine/threonine kinase activity"/>
    <property type="evidence" value="ECO:0007669"/>
    <property type="project" value="TreeGrafter"/>
</dbReference>
<dbReference type="PROSITE" id="PS50011">
    <property type="entry name" value="PROTEIN_KINASE_DOM"/>
    <property type="match status" value="1"/>
</dbReference>
<evidence type="ECO:0000313" key="4">
    <source>
        <dbReference type="EMBL" id="KAG2494734.1"/>
    </source>
</evidence>
<dbReference type="PROSITE" id="PS00108">
    <property type="entry name" value="PROTEIN_KINASE_ST"/>
    <property type="match status" value="1"/>
</dbReference>
<name>A0A835YBZ7_9CHLO</name>
<dbReference type="GO" id="GO:0005524">
    <property type="term" value="F:ATP binding"/>
    <property type="evidence" value="ECO:0007669"/>
    <property type="project" value="InterPro"/>
</dbReference>
<sequence>MRPSIALGLIALASVLGLQQLVGAQQGVSVTSAAELRAALLAGASTLALDSPISFTEDAWPTPLVIDRPVFIYSAYRVFMDLRGSSRPLLTVTSSGSLTLQRIFLRNFLPPTPTDLTGLGPLPPFVSSGGLITYRVVVYHFLPDMAWVFEAQRANSSWWAQNAPAVMSDVYTGAMGPDLTHPGLYSLRYQSPQYVISSCFAPVDLTSCLPRDAPADTALAYCLYTTADSLRNPHVRNVRYFHHVGYDRSVYNWRFPVIASQPKTYTACPGITPSVNMDDIVGGVRVQAPLEFVGIRFKGTTSFNYSAWPPNLPLLLSAWTVDGSGSVVLRNSTIEVPDLAGTVASMQALPGCCSSDPTRPNLQPASVDWPSDEVLSAARAVASSGVPSVAASGGLLVGAWPGTGNRAAPGNLSLGLPIGNATLPGPTYSFNIGQWVLSQNTYLQFRAGSLYDSLSQGTSASWAFDNVNVEQSNVANDRALCFAAALAQGATLRSNIVRVSNDVELRAALAASVRYIQVMGDIKLNPANWPTGRDALQTSVGLIEVRACHPVPGQRYTLDLSDLLDVVRAAGRLLIQGDLVVTGLGWKAFSTSAAASGSTDMGPVGAFTAVTTTSGGSGSVEFKSVILDDKLATNQAQVGAAVERVLRLAQDASNEQAQVRNTTSHLGMGATLGAWQVYLNTSSTIMGWWVFTNVEVVWQAVPTAPPPTAASSSSSLSTGAIVGIAIGSAVGAVVIIAAALLGYNTFHQRKRGGSSDDGTYGQTSALKDKAADLEAGDSGTENGALNVALNTAESMNCQADMGPGSKADLSAAPTGTGTVPCFEKLSAGHMSDISAAIAQARSTKAILGIEDLVLQAMLAEGSYGRVYKALWRGTEVAVKVITLPAHMSGRERHERMAVMEAAISSSLSHPNIVQTFTFTIDRVEGAKARKANQLASLQESGGDSLPCASTDHCVALNGVGNGNGGGVTTATSGIPGSNVTSNIDDVLGYEIKLVQEFCDLGSLRDKLDTRVFFKPASVVGANAVLQSRPGSTSHAQTAAAAAVDPRRSADTAAGPDSAGVSAERGGGATKAPVVAGTPGSRIRSVVSGGDEPLLVDLSNVLDTAIDIARAMVHLHREGIVHADLKPRNVLLKGSTTDPRGFVAKVADFGLSLRLSAEETHISNAYHGTLAYMAPETLVNGHVSPASDVYSFGIMLYELFTGETAMRDVNKAFLAHSVAKENLRPTFPPDLAAPFEYQLLACRCWESNPEHRPTFAFILEELSRMRQRVGTPAFPQAAGAGSLAAVAAGRRATGTGAAQAPGTGWGLPGVQPHVQGTGWGLLGVQPHVQLDVTADRSLCNSDATLQPASVYGGLGTPGAGGPLPYVVGSVGAGPTSDDAGGSTVDGRSSTEPMMAVVPSGISRQALGHNSLMALLTDTSLCRSRGAGGPLAS</sequence>
<dbReference type="Gene3D" id="1.10.510.10">
    <property type="entry name" value="Transferase(Phosphotransferase) domain 1"/>
    <property type="match status" value="1"/>
</dbReference>
<accession>A0A835YBZ7</accession>
<keyword evidence="5" id="KW-1185">Reference proteome</keyword>
<dbReference type="InterPro" id="IPR008271">
    <property type="entry name" value="Ser/Thr_kinase_AS"/>
</dbReference>
<dbReference type="InterPro" id="IPR011009">
    <property type="entry name" value="Kinase-like_dom_sf"/>
</dbReference>
<keyword evidence="2" id="KW-0732">Signal</keyword>
<evidence type="ECO:0000259" key="3">
    <source>
        <dbReference type="PROSITE" id="PS50011"/>
    </source>
</evidence>
<dbReference type="InterPro" id="IPR051681">
    <property type="entry name" value="Ser/Thr_Kinases-Pseudokinases"/>
</dbReference>
<protein>
    <recommendedName>
        <fullName evidence="3">Protein kinase domain-containing protein</fullName>
    </recommendedName>
</protein>
<feature type="chain" id="PRO_5033022307" description="Protein kinase domain-containing protein" evidence="2">
    <location>
        <begin position="25"/>
        <end position="1431"/>
    </location>
</feature>
<dbReference type="SUPFAM" id="SSF56112">
    <property type="entry name" value="Protein kinase-like (PK-like)"/>
    <property type="match status" value="1"/>
</dbReference>
<dbReference type="SMART" id="SM00220">
    <property type="entry name" value="S_TKc"/>
    <property type="match status" value="1"/>
</dbReference>
<dbReference type="InterPro" id="IPR000719">
    <property type="entry name" value="Prot_kinase_dom"/>
</dbReference>
<dbReference type="InterPro" id="IPR001245">
    <property type="entry name" value="Ser-Thr/Tyr_kinase_cat_dom"/>
</dbReference>
<organism evidence="4 5">
    <name type="scientific">Edaphochlamys debaryana</name>
    <dbReference type="NCBI Taxonomy" id="47281"/>
    <lineage>
        <taxon>Eukaryota</taxon>
        <taxon>Viridiplantae</taxon>
        <taxon>Chlorophyta</taxon>
        <taxon>core chlorophytes</taxon>
        <taxon>Chlorophyceae</taxon>
        <taxon>CS clade</taxon>
        <taxon>Chlamydomonadales</taxon>
        <taxon>Chlamydomonadales incertae sedis</taxon>
        <taxon>Edaphochlamys</taxon>
    </lineage>
</organism>
<dbReference type="Pfam" id="PF07714">
    <property type="entry name" value="PK_Tyr_Ser-Thr"/>
    <property type="match status" value="2"/>
</dbReference>
<feature type="region of interest" description="Disordered" evidence="1">
    <location>
        <begin position="1028"/>
        <end position="1075"/>
    </location>
</feature>
<feature type="signal peptide" evidence="2">
    <location>
        <begin position="1"/>
        <end position="24"/>
    </location>
</feature>
<dbReference type="EMBL" id="JAEHOE010000029">
    <property type="protein sequence ID" value="KAG2494734.1"/>
    <property type="molecule type" value="Genomic_DNA"/>
</dbReference>